<dbReference type="Pfam" id="PF17917">
    <property type="entry name" value="RT_RNaseH"/>
    <property type="match status" value="1"/>
</dbReference>
<evidence type="ECO:0000313" key="9">
    <source>
        <dbReference type="Proteomes" id="UP001370490"/>
    </source>
</evidence>
<evidence type="ECO:0000256" key="4">
    <source>
        <dbReference type="ARBA" id="ARBA00022759"/>
    </source>
</evidence>
<dbReference type="InterPro" id="IPR050951">
    <property type="entry name" value="Retrovirus_Pol_polyprotein"/>
</dbReference>
<comment type="caution">
    <text evidence="8">The sequence shown here is derived from an EMBL/GenBank/DDBJ whole genome shotgun (WGS) entry which is preliminary data.</text>
</comment>
<keyword evidence="4" id="KW-0255">Endonuclease</keyword>
<dbReference type="InterPro" id="IPR043502">
    <property type="entry name" value="DNA/RNA_pol_sf"/>
</dbReference>
<dbReference type="GO" id="GO:0003964">
    <property type="term" value="F:RNA-directed DNA polymerase activity"/>
    <property type="evidence" value="ECO:0007669"/>
    <property type="project" value="UniProtKB-KW"/>
</dbReference>
<dbReference type="Gene3D" id="3.30.420.10">
    <property type="entry name" value="Ribonuclease H-like superfamily/Ribonuclease H"/>
    <property type="match status" value="1"/>
</dbReference>
<accession>A0AAN8VDP9</accession>
<reference evidence="8 9" key="1">
    <citation type="submission" date="2023-12" db="EMBL/GenBank/DDBJ databases">
        <title>A high-quality genome assembly for Dillenia turbinata (Dilleniales).</title>
        <authorList>
            <person name="Chanderbali A."/>
        </authorList>
    </citation>
    <scope>NUCLEOTIDE SEQUENCE [LARGE SCALE GENOMIC DNA]</scope>
    <source>
        <strain evidence="8">LSX21</strain>
        <tissue evidence="8">Leaf</tissue>
    </source>
</reference>
<evidence type="ECO:0000313" key="8">
    <source>
        <dbReference type="EMBL" id="KAK6925783.1"/>
    </source>
</evidence>
<protein>
    <submittedName>
        <fullName evidence="8">Reverse transcriptase, RNase H-like domain</fullName>
    </submittedName>
</protein>
<evidence type="ECO:0000256" key="6">
    <source>
        <dbReference type="ARBA" id="ARBA00022918"/>
    </source>
</evidence>
<organism evidence="8 9">
    <name type="scientific">Dillenia turbinata</name>
    <dbReference type="NCBI Taxonomy" id="194707"/>
    <lineage>
        <taxon>Eukaryota</taxon>
        <taxon>Viridiplantae</taxon>
        <taxon>Streptophyta</taxon>
        <taxon>Embryophyta</taxon>
        <taxon>Tracheophyta</taxon>
        <taxon>Spermatophyta</taxon>
        <taxon>Magnoliopsida</taxon>
        <taxon>eudicotyledons</taxon>
        <taxon>Gunneridae</taxon>
        <taxon>Pentapetalae</taxon>
        <taxon>Dilleniales</taxon>
        <taxon>Dilleniaceae</taxon>
        <taxon>Dillenia</taxon>
    </lineage>
</organism>
<dbReference type="GO" id="GO:0004519">
    <property type="term" value="F:endonuclease activity"/>
    <property type="evidence" value="ECO:0007669"/>
    <property type="project" value="UniProtKB-KW"/>
</dbReference>
<feature type="domain" description="Reverse transcriptase RNase H-like" evidence="7">
    <location>
        <begin position="135"/>
        <end position="238"/>
    </location>
</feature>
<keyword evidence="2" id="KW-0548">Nucleotidyltransferase</keyword>
<dbReference type="PANTHER" id="PTHR37984">
    <property type="entry name" value="PROTEIN CBG26694"/>
    <property type="match status" value="1"/>
</dbReference>
<dbReference type="GO" id="GO:0016787">
    <property type="term" value="F:hydrolase activity"/>
    <property type="evidence" value="ECO:0007669"/>
    <property type="project" value="UniProtKB-KW"/>
</dbReference>
<dbReference type="GO" id="GO:0003676">
    <property type="term" value="F:nucleic acid binding"/>
    <property type="evidence" value="ECO:0007669"/>
    <property type="project" value="InterPro"/>
</dbReference>
<evidence type="ECO:0000256" key="3">
    <source>
        <dbReference type="ARBA" id="ARBA00022722"/>
    </source>
</evidence>
<dbReference type="EMBL" id="JBAMMX010000015">
    <property type="protein sequence ID" value="KAK6925783.1"/>
    <property type="molecule type" value="Genomic_DNA"/>
</dbReference>
<keyword evidence="6 8" id="KW-0695">RNA-directed DNA polymerase</keyword>
<evidence type="ECO:0000256" key="2">
    <source>
        <dbReference type="ARBA" id="ARBA00022695"/>
    </source>
</evidence>
<dbReference type="Proteomes" id="UP001370490">
    <property type="component" value="Unassembled WGS sequence"/>
</dbReference>
<dbReference type="InterPro" id="IPR041373">
    <property type="entry name" value="RT_RNaseH"/>
</dbReference>
<keyword evidence="3" id="KW-0540">Nuclease</keyword>
<proteinExistence type="predicted"/>
<sequence>MLEKGFCRPSTSRNSCSAFIVAKHSELKRGKSRLVINYKPLNDKCHRHLIFFVYNLDYKTLRLRKPESCKTNCSMPNTKPLNSKCKYKTVQERIVLTFFLDFIAAYASPYIGVTTALTYYRNLWHYQEEKKNGPYTDEPQSGYVAVLTFNETFNGENIEQVARYTSRKFNQTEQKYTSSEKEFLSIIKAIKTFEIFIIETIFKIRTDSKIVISWIKNNIPQNNLSTRILKWKTSLSNYTFEIEYVEGKDMNLLKENEELKQQLQLLHISLGTCEVTMVPHISNIRYTTSFYIIR</sequence>
<evidence type="ECO:0000256" key="5">
    <source>
        <dbReference type="ARBA" id="ARBA00022801"/>
    </source>
</evidence>
<dbReference type="InterPro" id="IPR036397">
    <property type="entry name" value="RNaseH_sf"/>
</dbReference>
<dbReference type="PANTHER" id="PTHR37984:SF5">
    <property type="entry name" value="PROTEIN NYNRIN-LIKE"/>
    <property type="match status" value="1"/>
</dbReference>
<keyword evidence="9" id="KW-1185">Reference proteome</keyword>
<name>A0AAN8VDP9_9MAGN</name>
<evidence type="ECO:0000259" key="7">
    <source>
        <dbReference type="Pfam" id="PF17917"/>
    </source>
</evidence>
<dbReference type="AlphaFoldDB" id="A0AAN8VDP9"/>
<evidence type="ECO:0000256" key="1">
    <source>
        <dbReference type="ARBA" id="ARBA00022679"/>
    </source>
</evidence>
<dbReference type="Gene3D" id="3.10.10.10">
    <property type="entry name" value="HIV Type 1 Reverse Transcriptase, subunit A, domain 1"/>
    <property type="match status" value="1"/>
</dbReference>
<dbReference type="SUPFAM" id="SSF56672">
    <property type="entry name" value="DNA/RNA polymerases"/>
    <property type="match status" value="1"/>
</dbReference>
<keyword evidence="1" id="KW-0808">Transferase</keyword>
<keyword evidence="5" id="KW-0378">Hydrolase</keyword>
<gene>
    <name evidence="8" type="ORF">RJ641_007502</name>
</gene>